<dbReference type="PRINTS" id="PR01797">
    <property type="entry name" value="SAPOSIN"/>
</dbReference>
<dbReference type="FunFam" id="1.10.225.10:FF:000002">
    <property type="entry name" value="prosaposin isoform X2"/>
    <property type="match status" value="9"/>
</dbReference>
<sequence>MRASLHFAFVALLFCSLAAALPGSNPCSRGPGHWCSSLAAARACGAIAHCAQLWSRSSNLGPDPADATESCTTCRLLADDLARLGVAEGPDGMRSAGVTACGLVADPSAARACQRLLTAESANLPELLAAGLQPGRACVMAGQCRQQAMLSSTSAPATPQPPTASSSCSACPSVLEAIGTSVIRVGVSPAHAVARLRRRVCPTLANKRQRTMCHKLAGQRDLFRIVLQLARGVPPKQVCTEFRLCSSAPFAGHPVIQLMQLQTNKAIKLAEPIECQVCEDLVNQARQMLRDGRTQAEIESFVESIVCNALPSSEKDQCVKNVQQYGPILFQLLASELDPKTVCEAVGACGKTGRTDRLKPKLGVGPQCLLCEFVMREVDKQLSQNATQTEIEAALLQVCSLLPQTVRQECDGFVQQFTPIIIQLLVNGLSPQRICTVLGLCTASTQRPPVTPVRKPVQAGPQCLICEFVMREVDKQLGQNATQAEIETALLQVCSVLPQTVRQECDNFVQQFTPTIIQLLVNGLSPQRVCSALGLCSQRAPLHRLAPTPKSSTKSSSTTCDVCQTVMQYAKSLLQENATEQEIVQLVERVCSFLPTAEQAACKSFINEYGAYVIQLLLQDANPRQICQLVGLCTTTKMTPPVASLVRKPVRASPQCLTCEFVMREVEQQLSQNATQTEIESALQQVCSLLPQTVRQECDGFVQQYTPIIIQLLVNGLSPQRICTVLGLCTQVQQPVSPVRAKLGATSTACDTCQTVVVYVKSLLKENATEQEIIDTVEKVCNFLPTAERPTCKMFVDQYGPYVIQLLLQDLNPMQVCQLLGLCTQKKLQAAVRKQKQISAGPQCLLCEFVMREVDKQLSQNATQTEIEAALQQVCSLLPQTVRQECDGFVQQYTPIIIQLLVNGLSPQRICTVLGLCTASTQRPPVTPVQKPVQAGPQCLICEFVMREVDKQLGQNATQAEIETALLQVCSLLPQTVRQECDNFVQQFTPTIIQLLMNGLSPQRVCSALGLCSQRAPLHRLAPTPKSSTKSSSTVCDVCQTVMQYAKSLLQENATEQEIVQLVERVCSFLPTAEQAACKSFINEYGAYVIQLLLQDANPRQICQLLGLCTNSRSTKLSALLPDRTLRFVQPARGFPATANGMVQMVRDHRRGHRSEPVV</sequence>
<dbReference type="InterPro" id="IPR008139">
    <property type="entry name" value="SaposinB_dom"/>
</dbReference>
<dbReference type="GO" id="GO:0005576">
    <property type="term" value="C:extracellular region"/>
    <property type="evidence" value="ECO:0007669"/>
    <property type="project" value="UniProtKB-SubCell"/>
</dbReference>
<dbReference type="InterPro" id="IPR008138">
    <property type="entry name" value="SapB_2"/>
</dbReference>
<dbReference type="InterPro" id="IPR007856">
    <property type="entry name" value="SapB_1"/>
</dbReference>
<dbReference type="Proteomes" id="UP000095280">
    <property type="component" value="Unplaced"/>
</dbReference>
<evidence type="ECO:0000259" key="9">
    <source>
        <dbReference type="PROSITE" id="PS51110"/>
    </source>
</evidence>
<dbReference type="SUPFAM" id="SSF47862">
    <property type="entry name" value="Saposin"/>
    <property type="match status" value="10"/>
</dbReference>
<dbReference type="Pfam" id="PF02199">
    <property type="entry name" value="SapA"/>
    <property type="match status" value="1"/>
</dbReference>
<dbReference type="SMART" id="SM00741">
    <property type="entry name" value="SapB"/>
    <property type="match status" value="11"/>
</dbReference>
<feature type="domain" description="Saposin B-type" evidence="8">
    <location>
        <begin position="556"/>
        <end position="637"/>
    </location>
</feature>
<feature type="domain" description="Saposin B-type" evidence="8">
    <location>
        <begin position="840"/>
        <end position="921"/>
    </location>
</feature>
<dbReference type="PANTHER" id="PTHR11480:SF3">
    <property type="entry name" value="BCDNA.GH08312"/>
    <property type="match status" value="1"/>
</dbReference>
<feature type="domain" description="Saposin A-type" evidence="9">
    <location>
        <begin position="20"/>
        <end position="59"/>
    </location>
</feature>
<dbReference type="GO" id="GO:0005764">
    <property type="term" value="C:lysosome"/>
    <property type="evidence" value="ECO:0007669"/>
    <property type="project" value="InterPro"/>
</dbReference>
<dbReference type="WBParaSite" id="maker-uti_cns_0002944-snap-gene-0.4-mRNA-1">
    <property type="protein sequence ID" value="maker-uti_cns_0002944-snap-gene-0.4-mRNA-1"/>
    <property type="gene ID" value="maker-uti_cns_0002944-snap-gene-0.4"/>
</dbReference>
<dbReference type="PROSITE" id="PS51110">
    <property type="entry name" value="SAP_A"/>
    <property type="match status" value="1"/>
</dbReference>
<keyword evidence="10" id="KW-1185">Reference proteome</keyword>
<dbReference type="InterPro" id="IPR051428">
    <property type="entry name" value="Sphingo_Act-Surfact_Prot"/>
</dbReference>
<dbReference type="InterPro" id="IPR008373">
    <property type="entry name" value="Saposin"/>
</dbReference>
<evidence type="ECO:0000256" key="2">
    <source>
        <dbReference type="ARBA" id="ARBA00022525"/>
    </source>
</evidence>
<keyword evidence="4" id="KW-0677">Repeat</keyword>
<evidence type="ECO:0000313" key="11">
    <source>
        <dbReference type="WBParaSite" id="maker-uti_cns_0002944-snap-gene-0.4-mRNA-1"/>
    </source>
</evidence>
<evidence type="ECO:0000256" key="3">
    <source>
        <dbReference type="ARBA" id="ARBA00022729"/>
    </source>
</evidence>
<dbReference type="InterPro" id="IPR011001">
    <property type="entry name" value="Saposin-like"/>
</dbReference>
<keyword evidence="5" id="KW-1015">Disulfide bond</keyword>
<dbReference type="AlphaFoldDB" id="A0A1I8GSE6"/>
<evidence type="ECO:0000259" key="8">
    <source>
        <dbReference type="PROSITE" id="PS50015"/>
    </source>
</evidence>
<keyword evidence="3 7" id="KW-0732">Signal</keyword>
<dbReference type="Pfam" id="PF05184">
    <property type="entry name" value="SapB_1"/>
    <property type="match status" value="9"/>
</dbReference>
<evidence type="ECO:0000256" key="5">
    <source>
        <dbReference type="ARBA" id="ARBA00023157"/>
    </source>
</evidence>
<dbReference type="SMART" id="SM00162">
    <property type="entry name" value="SAPA"/>
    <property type="match status" value="1"/>
</dbReference>
<evidence type="ECO:0000256" key="7">
    <source>
        <dbReference type="SAM" id="SignalP"/>
    </source>
</evidence>
<accession>A0A1I8GSE6</accession>
<comment type="subcellular location">
    <subcellularLocation>
        <location evidence="1">Secreted</location>
    </subcellularLocation>
</comment>
<name>A0A1I8GSE6_9PLAT</name>
<feature type="domain" description="Saposin B-type" evidence="8">
    <location>
        <begin position="1032"/>
        <end position="1113"/>
    </location>
</feature>
<feature type="domain" description="Saposin B-type" evidence="8">
    <location>
        <begin position="271"/>
        <end position="353"/>
    </location>
</feature>
<dbReference type="GO" id="GO:0006665">
    <property type="term" value="P:sphingolipid metabolic process"/>
    <property type="evidence" value="ECO:0007669"/>
    <property type="project" value="InterPro"/>
</dbReference>
<evidence type="ECO:0000313" key="10">
    <source>
        <dbReference type="Proteomes" id="UP000095280"/>
    </source>
</evidence>
<feature type="domain" description="Saposin B-type" evidence="8">
    <location>
        <begin position="746"/>
        <end position="827"/>
    </location>
</feature>
<organism evidence="10 11">
    <name type="scientific">Macrostomum lignano</name>
    <dbReference type="NCBI Taxonomy" id="282301"/>
    <lineage>
        <taxon>Eukaryota</taxon>
        <taxon>Metazoa</taxon>
        <taxon>Spiralia</taxon>
        <taxon>Lophotrochozoa</taxon>
        <taxon>Platyhelminthes</taxon>
        <taxon>Rhabditophora</taxon>
        <taxon>Macrostomorpha</taxon>
        <taxon>Macrostomida</taxon>
        <taxon>Macrostomidae</taxon>
        <taxon>Macrostomum</taxon>
    </lineage>
</organism>
<dbReference type="GO" id="GO:0016020">
    <property type="term" value="C:membrane"/>
    <property type="evidence" value="ECO:0007669"/>
    <property type="project" value="GOC"/>
</dbReference>
<evidence type="ECO:0000256" key="1">
    <source>
        <dbReference type="ARBA" id="ARBA00004613"/>
    </source>
</evidence>
<keyword evidence="6" id="KW-0325">Glycoprotein</keyword>
<keyword evidence="2" id="KW-0964">Secreted</keyword>
<dbReference type="Pfam" id="PF03489">
    <property type="entry name" value="SapB_2"/>
    <property type="match status" value="9"/>
</dbReference>
<feature type="domain" description="Saposin B-type" evidence="8">
    <location>
        <begin position="67"/>
        <end position="148"/>
    </location>
</feature>
<evidence type="ECO:0000256" key="4">
    <source>
        <dbReference type="ARBA" id="ARBA00022737"/>
    </source>
</evidence>
<feature type="domain" description="Saposin B-type" evidence="8">
    <location>
        <begin position="364"/>
        <end position="445"/>
    </location>
</feature>
<dbReference type="PANTHER" id="PTHR11480">
    <property type="entry name" value="SAPOSIN-RELATED"/>
    <property type="match status" value="1"/>
</dbReference>
<dbReference type="InterPro" id="IPR003119">
    <property type="entry name" value="SAP_A"/>
</dbReference>
<dbReference type="Gene3D" id="1.10.225.10">
    <property type="entry name" value="Saposin-like"/>
    <property type="match status" value="9"/>
</dbReference>
<feature type="domain" description="Saposin B-type" evidence="8">
    <location>
        <begin position="935"/>
        <end position="1016"/>
    </location>
</feature>
<reference evidence="11" key="1">
    <citation type="submission" date="2016-11" db="UniProtKB">
        <authorList>
            <consortium name="WormBaseParasite"/>
        </authorList>
    </citation>
    <scope>IDENTIFICATION</scope>
</reference>
<dbReference type="PROSITE" id="PS50015">
    <property type="entry name" value="SAP_B"/>
    <property type="match status" value="11"/>
</dbReference>
<proteinExistence type="predicted"/>
<evidence type="ECO:0000256" key="6">
    <source>
        <dbReference type="ARBA" id="ARBA00023180"/>
    </source>
</evidence>
<protein>
    <submittedName>
        <fullName evidence="11">Saposin B-type domain-containing protein</fullName>
    </submittedName>
</protein>
<feature type="domain" description="Saposin B-type" evidence="8">
    <location>
        <begin position="652"/>
        <end position="733"/>
    </location>
</feature>
<feature type="domain" description="Saposin B-type" evidence="8">
    <location>
        <begin position="459"/>
        <end position="540"/>
    </location>
</feature>
<feature type="signal peptide" evidence="7">
    <location>
        <begin position="1"/>
        <end position="20"/>
    </location>
</feature>
<feature type="chain" id="PRO_5009319616" evidence="7">
    <location>
        <begin position="21"/>
        <end position="1159"/>
    </location>
</feature>
<feature type="domain" description="Saposin B-type" evidence="8">
    <location>
        <begin position="164"/>
        <end position="249"/>
    </location>
</feature>